<organism evidence="2 3">
    <name type="scientific">Actinomadura alba</name>
    <dbReference type="NCBI Taxonomy" id="406431"/>
    <lineage>
        <taxon>Bacteria</taxon>
        <taxon>Bacillati</taxon>
        <taxon>Actinomycetota</taxon>
        <taxon>Actinomycetes</taxon>
        <taxon>Streptosporangiales</taxon>
        <taxon>Thermomonosporaceae</taxon>
        <taxon>Actinomadura</taxon>
    </lineage>
</organism>
<protein>
    <submittedName>
        <fullName evidence="2">Uncharacterized protein</fullName>
    </submittedName>
</protein>
<feature type="transmembrane region" description="Helical" evidence="1">
    <location>
        <begin position="12"/>
        <end position="32"/>
    </location>
</feature>
<accession>A0ABR7LSV7</accession>
<keyword evidence="3" id="KW-1185">Reference proteome</keyword>
<keyword evidence="1" id="KW-0812">Transmembrane</keyword>
<keyword evidence="1" id="KW-0472">Membrane</keyword>
<evidence type="ECO:0000256" key="1">
    <source>
        <dbReference type="SAM" id="Phobius"/>
    </source>
</evidence>
<evidence type="ECO:0000313" key="2">
    <source>
        <dbReference type="EMBL" id="MBC6467669.1"/>
    </source>
</evidence>
<sequence>MSMVRRAVKRGVARYSVLIVGLGAAGVAIGWLCHDLPAPVLRRARSVSLDVRRLRGRVRPSSWSIQETGPRQRS</sequence>
<evidence type="ECO:0000313" key="3">
    <source>
        <dbReference type="Proteomes" id="UP000805614"/>
    </source>
</evidence>
<name>A0ABR7LSV7_9ACTN</name>
<reference evidence="2 3" key="1">
    <citation type="submission" date="2020-06" db="EMBL/GenBank/DDBJ databases">
        <title>Actinomadura xiongansis sp. nov., isolated from soil of Baiyangdian.</title>
        <authorList>
            <person name="Zhang X."/>
        </authorList>
    </citation>
    <scope>NUCLEOTIDE SEQUENCE [LARGE SCALE GENOMIC DNA]</scope>
    <source>
        <strain evidence="2 3">HBUM206468</strain>
    </source>
</reference>
<proteinExistence type="predicted"/>
<gene>
    <name evidence="2" type="ORF">HKK74_19540</name>
</gene>
<keyword evidence="1" id="KW-1133">Transmembrane helix</keyword>
<dbReference type="Proteomes" id="UP000805614">
    <property type="component" value="Unassembled WGS sequence"/>
</dbReference>
<dbReference type="RefSeq" id="WP_187244680.1">
    <property type="nucleotide sequence ID" value="NZ_BAAAOK010000010.1"/>
</dbReference>
<dbReference type="EMBL" id="JABVEC010000014">
    <property type="protein sequence ID" value="MBC6467669.1"/>
    <property type="molecule type" value="Genomic_DNA"/>
</dbReference>
<comment type="caution">
    <text evidence="2">The sequence shown here is derived from an EMBL/GenBank/DDBJ whole genome shotgun (WGS) entry which is preliminary data.</text>
</comment>